<reference evidence="2" key="1">
    <citation type="submission" date="2017-06" db="EMBL/GenBank/DDBJ databases">
        <title>Genome analysis of Fimbriiglobus ruber SP5, the first member of the order Planctomycetales with confirmed chitinolytic capability.</title>
        <authorList>
            <person name="Ravin N.V."/>
            <person name="Rakitin A.L."/>
            <person name="Ivanova A.A."/>
            <person name="Beletsky A.V."/>
            <person name="Kulichevskaya I.S."/>
            <person name="Mardanov A.V."/>
            <person name="Dedysh S.N."/>
        </authorList>
    </citation>
    <scope>NUCLEOTIDE SEQUENCE [LARGE SCALE GENOMIC DNA]</scope>
    <source>
        <strain evidence="2">SP5</strain>
    </source>
</reference>
<dbReference type="Gene3D" id="3.90.550.10">
    <property type="entry name" value="Spore Coat Polysaccharide Biosynthesis Protein SpsA, Chain A"/>
    <property type="match status" value="1"/>
</dbReference>
<protein>
    <recommendedName>
        <fullName evidence="3">Glycosyltransferase 2-like domain-containing protein</fullName>
    </recommendedName>
</protein>
<proteinExistence type="predicted"/>
<sequence>MSEPLTIGMATYQDFKGVYMTLQVLHEFHPRTPIIVLDNAPRACPQTRAVTLAVGGRYIHRPDLTGTSAPRSALFECAQTPWLMCVDDHVPLCGGAVQAAIDYARVNPDSRDIVSGPLVSDDGRLMASHLEPTHPPGYWGVWKLDPRAAGNEPFEIHSMGLGCFMARCEAWPGFNPLFQQFGMEEGYIHEVFRRKGGKALCLPGLKWRHRFRANANGDLPTYPFHHQVSVRNLLIGHRELGIEATEQVWTAHVNSGSPSLLAGNHSAFPRLQFEQVAVQAEKIQPFGQRALPIKKQRLLGVWYSDNTKPVALLQRSLATIKRAADESNERGRHEVFVSTCDWGVIPGNPFINTTLDVKDRTRSHATIVKQIKQAILVQGPIEFDAIVFLEHDVLYPPGYFDRIGDALARNPESPVISNLNYEGLNETGWLAVKERHEPLHQLTMRTGVALRNLERAAKEGEGGRSVILEPDHDGDRSKWVRLTVDPNCPPSIHVNTPGVFTGHAAVCYEAKSGQLSGRPITDHKFWGPAPNWFPAEVVKPKATEPAAGCVPCGQTSKAPPLVDLYAVAKATPSDFHEHVERLKALADKCDHVTEVSAWFKPPAFAALAASKAKRFCSYFTAVKPDWQSATAERGEAGFRGLTVDVTNLDRAKIEPTDLLFLDTHHTASAVHQTLDRLAGAVSRYIVVHCTDANTFGVKGDDGGPGVVAGLAKFMESHREWTVLESYENNHGLMVLGCRPEDKPDLPNVARQIANFGAAKVRHWLGGSHFVSEDKAKERYSLCLICPARGKDDRCSQCGCPLDVKPAGFAPGQKEDQPGKVWYPQEACPLGKWGKA</sequence>
<dbReference type="Proteomes" id="UP000214646">
    <property type="component" value="Unassembled WGS sequence"/>
</dbReference>
<dbReference type="RefSeq" id="WP_088260580.1">
    <property type="nucleotide sequence ID" value="NZ_NIDE01000020.1"/>
</dbReference>
<dbReference type="EMBL" id="NIDE01000020">
    <property type="protein sequence ID" value="OWK34279.1"/>
    <property type="molecule type" value="Genomic_DNA"/>
</dbReference>
<dbReference type="SUPFAM" id="SSF53448">
    <property type="entry name" value="Nucleotide-diphospho-sugar transferases"/>
    <property type="match status" value="1"/>
</dbReference>
<dbReference type="OrthoDB" id="198005at2"/>
<evidence type="ECO:0008006" key="3">
    <source>
        <dbReference type="Google" id="ProtNLM"/>
    </source>
</evidence>
<name>A0A225DAW7_9BACT</name>
<evidence type="ECO:0000313" key="2">
    <source>
        <dbReference type="Proteomes" id="UP000214646"/>
    </source>
</evidence>
<accession>A0A225DAW7</accession>
<keyword evidence="2" id="KW-1185">Reference proteome</keyword>
<dbReference type="InterPro" id="IPR029044">
    <property type="entry name" value="Nucleotide-diphossugar_trans"/>
</dbReference>
<evidence type="ECO:0000313" key="1">
    <source>
        <dbReference type="EMBL" id="OWK34279.1"/>
    </source>
</evidence>
<comment type="caution">
    <text evidence="1">The sequence shown here is derived from an EMBL/GenBank/DDBJ whole genome shotgun (WGS) entry which is preliminary data.</text>
</comment>
<dbReference type="AlphaFoldDB" id="A0A225DAW7"/>
<organism evidence="1 2">
    <name type="scientific">Fimbriiglobus ruber</name>
    <dbReference type="NCBI Taxonomy" id="1908690"/>
    <lineage>
        <taxon>Bacteria</taxon>
        <taxon>Pseudomonadati</taxon>
        <taxon>Planctomycetota</taxon>
        <taxon>Planctomycetia</taxon>
        <taxon>Gemmatales</taxon>
        <taxon>Gemmataceae</taxon>
        <taxon>Fimbriiglobus</taxon>
    </lineage>
</organism>
<gene>
    <name evidence="1" type="ORF">FRUB_10250</name>
</gene>